<sequence length="315" mass="35064">MDLRRIRYFVAVAEELHFGRAAEKVNVVQSAVSRQIKLLEEELDFTLFTRIGQKVGLTIPGEIFLPEAYAILQRADEGLERVRACARGTVGRLTIGFVDVALWATLPAILSEFRNQAPEIDLQLRQLDRIAQIEALNSSAIDIAIFPSPAPLDADICTEPFAATPFVAVLPKQHRLASRRDIALRELATEPFVLFPTRKRTRMLEMIVAACSGAGYMPRVTQEAEQLHTLMSLVNAGIGVTLAPKWVAENFSTGASYAYLTDPLPNYELRIAWRKAATSTNVAINQFRRIVQRMSSDVEARPLQEVAALEMSEVD</sequence>
<dbReference type="PANTHER" id="PTHR30346">
    <property type="entry name" value="TRANSCRIPTIONAL DUAL REGULATOR HCAR-RELATED"/>
    <property type="match status" value="1"/>
</dbReference>
<dbReference type="GO" id="GO:0032993">
    <property type="term" value="C:protein-DNA complex"/>
    <property type="evidence" value="ECO:0007669"/>
    <property type="project" value="TreeGrafter"/>
</dbReference>
<evidence type="ECO:0000256" key="4">
    <source>
        <dbReference type="ARBA" id="ARBA00023163"/>
    </source>
</evidence>
<dbReference type="STRING" id="1462993.A6V36_21225"/>
<gene>
    <name evidence="6" type="ORF">A6V36_21225</name>
    <name evidence="7" type="ORF">A6V37_22515</name>
</gene>
<dbReference type="SUPFAM" id="SSF46785">
    <property type="entry name" value="Winged helix' DNA-binding domain"/>
    <property type="match status" value="1"/>
</dbReference>
<evidence type="ECO:0000313" key="7">
    <source>
        <dbReference type="EMBL" id="OAJ62599.1"/>
    </source>
</evidence>
<evidence type="ECO:0000256" key="1">
    <source>
        <dbReference type="ARBA" id="ARBA00009437"/>
    </source>
</evidence>
<dbReference type="CDD" id="cd08414">
    <property type="entry name" value="PBP2_LTTR_aromatics_like"/>
    <property type="match status" value="1"/>
</dbReference>
<dbReference type="SUPFAM" id="SSF53850">
    <property type="entry name" value="Periplasmic binding protein-like II"/>
    <property type="match status" value="1"/>
</dbReference>
<dbReference type="AlphaFoldDB" id="A0A1A9N9P8"/>
<dbReference type="InterPro" id="IPR036390">
    <property type="entry name" value="WH_DNA-bd_sf"/>
</dbReference>
<dbReference type="Gene3D" id="3.40.190.10">
    <property type="entry name" value="Periplasmic binding protein-like II"/>
    <property type="match status" value="2"/>
</dbReference>
<dbReference type="GO" id="GO:0003700">
    <property type="term" value="F:DNA-binding transcription factor activity"/>
    <property type="evidence" value="ECO:0007669"/>
    <property type="project" value="InterPro"/>
</dbReference>
<dbReference type="InterPro" id="IPR036388">
    <property type="entry name" value="WH-like_DNA-bd_sf"/>
</dbReference>
<evidence type="ECO:0000256" key="2">
    <source>
        <dbReference type="ARBA" id="ARBA00023015"/>
    </source>
</evidence>
<keyword evidence="2" id="KW-0805">Transcription regulation</keyword>
<organism evidence="7 9">
    <name type="scientific">Paraburkholderia ginsengiterrae</name>
    <dbReference type="NCBI Taxonomy" id="1462993"/>
    <lineage>
        <taxon>Bacteria</taxon>
        <taxon>Pseudomonadati</taxon>
        <taxon>Pseudomonadota</taxon>
        <taxon>Betaproteobacteria</taxon>
        <taxon>Burkholderiales</taxon>
        <taxon>Burkholderiaceae</taxon>
        <taxon>Paraburkholderia</taxon>
    </lineage>
</organism>
<proteinExistence type="inferred from homology"/>
<evidence type="ECO:0000259" key="5">
    <source>
        <dbReference type="PROSITE" id="PS50931"/>
    </source>
</evidence>
<dbReference type="FunFam" id="1.10.10.10:FF:000001">
    <property type="entry name" value="LysR family transcriptional regulator"/>
    <property type="match status" value="1"/>
</dbReference>
<evidence type="ECO:0000256" key="3">
    <source>
        <dbReference type="ARBA" id="ARBA00023125"/>
    </source>
</evidence>
<dbReference type="InterPro" id="IPR005119">
    <property type="entry name" value="LysR_subst-bd"/>
</dbReference>
<dbReference type="Proteomes" id="UP000078116">
    <property type="component" value="Unassembled WGS sequence"/>
</dbReference>
<keyword evidence="4" id="KW-0804">Transcription</keyword>
<keyword evidence="8" id="KW-1185">Reference proteome</keyword>
<dbReference type="InterPro" id="IPR000847">
    <property type="entry name" value="LysR_HTH_N"/>
</dbReference>
<comment type="similarity">
    <text evidence="1">Belongs to the LysR transcriptional regulatory family.</text>
</comment>
<dbReference type="EMBL" id="LXJZ01000051">
    <property type="protein sequence ID" value="OAJ62472.1"/>
    <property type="molecule type" value="Genomic_DNA"/>
</dbReference>
<dbReference type="Pfam" id="PF00126">
    <property type="entry name" value="HTH_1"/>
    <property type="match status" value="1"/>
</dbReference>
<keyword evidence="3" id="KW-0238">DNA-binding</keyword>
<evidence type="ECO:0000313" key="8">
    <source>
        <dbReference type="Proteomes" id="UP000077961"/>
    </source>
</evidence>
<dbReference type="Gene3D" id="1.10.10.10">
    <property type="entry name" value="Winged helix-like DNA-binding domain superfamily/Winged helix DNA-binding domain"/>
    <property type="match status" value="1"/>
</dbReference>
<dbReference type="OrthoDB" id="9157176at2"/>
<dbReference type="PRINTS" id="PR00039">
    <property type="entry name" value="HTHLYSR"/>
</dbReference>
<dbReference type="PANTHER" id="PTHR30346:SF0">
    <property type="entry name" value="HCA OPERON TRANSCRIPTIONAL ACTIVATOR HCAR"/>
    <property type="match status" value="1"/>
</dbReference>
<dbReference type="Proteomes" id="UP000077961">
    <property type="component" value="Unassembled WGS sequence"/>
</dbReference>
<feature type="domain" description="HTH lysR-type" evidence="5">
    <location>
        <begin position="1"/>
        <end position="58"/>
    </location>
</feature>
<protein>
    <recommendedName>
        <fullName evidence="5">HTH lysR-type domain-containing protein</fullName>
    </recommendedName>
</protein>
<dbReference type="EMBL" id="LXKA01000165">
    <property type="protein sequence ID" value="OAJ62599.1"/>
    <property type="molecule type" value="Genomic_DNA"/>
</dbReference>
<reference evidence="8 9" key="1">
    <citation type="submission" date="2016-04" db="EMBL/GenBank/DDBJ databases">
        <title>Reclassification of Paraburkholderia panaciterrae (Farh et al. 2015) Dobritsa &amp; Samadpour 2016 as a later homotypic synonym of Paraburkholderia ginsengiterrae (Farh et al. 2015) Dobritsa &amp; Samadpour 2016.</title>
        <authorList>
            <person name="Dobritsa A.P."/>
            <person name="Kutumbaka K."/>
            <person name="Samadpour M."/>
        </authorList>
    </citation>
    <scope>NUCLEOTIDE SEQUENCE [LARGE SCALE GENOMIC DNA]</scope>
    <source>
        <strain evidence="7 9">DCY85</strain>
        <strain evidence="6 8">DCY85-1</strain>
    </source>
</reference>
<name>A0A1A9N9P8_9BURK</name>
<dbReference type="GO" id="GO:0003677">
    <property type="term" value="F:DNA binding"/>
    <property type="evidence" value="ECO:0007669"/>
    <property type="project" value="UniProtKB-KW"/>
</dbReference>
<comment type="caution">
    <text evidence="7">The sequence shown here is derived from an EMBL/GenBank/DDBJ whole genome shotgun (WGS) entry which is preliminary data.</text>
</comment>
<accession>A0A1A9N9P8</accession>
<dbReference type="Pfam" id="PF03466">
    <property type="entry name" value="LysR_substrate"/>
    <property type="match status" value="1"/>
</dbReference>
<evidence type="ECO:0000313" key="9">
    <source>
        <dbReference type="Proteomes" id="UP000078116"/>
    </source>
</evidence>
<dbReference type="RefSeq" id="WP_064265738.1">
    <property type="nucleotide sequence ID" value="NZ_LXJZ01000051.1"/>
</dbReference>
<dbReference type="PROSITE" id="PS50931">
    <property type="entry name" value="HTH_LYSR"/>
    <property type="match status" value="1"/>
</dbReference>
<evidence type="ECO:0000313" key="6">
    <source>
        <dbReference type="EMBL" id="OAJ62472.1"/>
    </source>
</evidence>